<comment type="caution">
    <text evidence="2">The sequence shown here is derived from an EMBL/GenBank/DDBJ whole genome shotgun (WGS) entry which is preliminary data.</text>
</comment>
<sequence length="509" mass="57873">MLNVAFRVDASLHIGSGHVMRCLVLADTLRSNGYKVVFYTRPQEGDLIRLIKSRGYLVCELKQPVVWLEPKSTADYMAWLQVDEIDDAQDFVEHVSSIDLVIVDHYGISSEWHKVIRKKYSCKIIAIDDLVRKHDADLIIDQTLLRKSSEYKKSNPSAKVLSGTQYAIIGSDFEKQHLIELQSKKNIEMTPKVLLSMGGVDRPNATLKVLEAFRNKYAHPPLFTVLLSSRAPHYKLIKRFAERNKTWVTHIDFVENMADLMSLHDVAIGAPGSTSWERACLGLPSIIMPLADNQTEICERLNAAGASISIELNSVTEKIIKSYKQMMQNYKKMKSINLMLCDGVGAARIVENIKELSEKPFILRYANEGDIQQVYSWQCAPETRRYSLNKSTPSYIEHEKWMLGKLKSKDNYFYIIETNNSDRKSLGVIRLDCISSKEYLVSIYVSPDHFGKGIAKFALKELDLIHADFVINAVVLKANLASHALFSRAGYKKTSEESYVRQPIKVEKK</sequence>
<dbReference type="InterPro" id="IPR020023">
    <property type="entry name" value="PseG"/>
</dbReference>
<dbReference type="NCBIfam" id="TIGR03590">
    <property type="entry name" value="PseG"/>
    <property type="match status" value="1"/>
</dbReference>
<name>A0ABS5H7Z4_9GAMM</name>
<dbReference type="InterPro" id="IPR000182">
    <property type="entry name" value="GNAT_dom"/>
</dbReference>
<dbReference type="EMBL" id="JAGSSV010000001">
    <property type="protein sequence ID" value="MBR7887580.1"/>
    <property type="molecule type" value="Genomic_DNA"/>
</dbReference>
<evidence type="ECO:0000313" key="3">
    <source>
        <dbReference type="Proteomes" id="UP000679722"/>
    </source>
</evidence>
<reference evidence="2 3" key="1">
    <citation type="submission" date="2021-04" db="EMBL/GenBank/DDBJ databases">
        <authorList>
            <person name="Sun C."/>
        </authorList>
    </citation>
    <scope>NUCLEOTIDE SEQUENCE [LARGE SCALE GENOMIC DNA]</scope>
    <source>
        <strain evidence="2 3">A79</strain>
    </source>
</reference>
<evidence type="ECO:0000313" key="2">
    <source>
        <dbReference type="EMBL" id="MBR7887580.1"/>
    </source>
</evidence>
<dbReference type="Gene3D" id="3.40.50.2000">
    <property type="entry name" value="Glycogen Phosphorylase B"/>
    <property type="match status" value="1"/>
</dbReference>
<dbReference type="PANTHER" id="PTHR21015">
    <property type="entry name" value="UDP-N-ACETYLGLUCOSAMINE--N-ACETYLMURAMYL-(PENTAPEPTIDE) PYROPHOSPHORYL-UNDECAPRENOL N-ACETYLGLUCOSAMINE TRANSFERASE 1"/>
    <property type="match status" value="1"/>
</dbReference>
<dbReference type="PANTHER" id="PTHR21015:SF22">
    <property type="entry name" value="GLYCOSYLTRANSFERASE"/>
    <property type="match status" value="1"/>
</dbReference>
<accession>A0ABS5H7Z4</accession>
<dbReference type="Proteomes" id="UP000679722">
    <property type="component" value="Unassembled WGS sequence"/>
</dbReference>
<organism evidence="2 3">
    <name type="scientific">Marinomonas vulgaris</name>
    <dbReference type="NCBI Taxonomy" id="2823372"/>
    <lineage>
        <taxon>Bacteria</taxon>
        <taxon>Pseudomonadati</taxon>
        <taxon>Pseudomonadota</taxon>
        <taxon>Gammaproteobacteria</taxon>
        <taxon>Oceanospirillales</taxon>
        <taxon>Oceanospirillaceae</taxon>
        <taxon>Marinomonas</taxon>
    </lineage>
</organism>
<dbReference type="SUPFAM" id="SSF55729">
    <property type="entry name" value="Acyl-CoA N-acyltransferases (Nat)"/>
    <property type="match status" value="1"/>
</dbReference>
<dbReference type="RefSeq" id="WP_211534927.1">
    <property type="nucleotide sequence ID" value="NZ_JAGSSV010000001.1"/>
</dbReference>
<dbReference type="InterPro" id="IPR016181">
    <property type="entry name" value="Acyl_CoA_acyltransferase"/>
</dbReference>
<dbReference type="GO" id="GO:0016787">
    <property type="term" value="F:hydrolase activity"/>
    <property type="evidence" value="ECO:0007669"/>
    <property type="project" value="UniProtKB-KW"/>
</dbReference>
<dbReference type="Pfam" id="PF13302">
    <property type="entry name" value="Acetyltransf_3"/>
    <property type="match status" value="1"/>
</dbReference>
<dbReference type="PROSITE" id="PS51186">
    <property type="entry name" value="GNAT"/>
    <property type="match status" value="1"/>
</dbReference>
<gene>
    <name evidence="2" type="primary">pseG</name>
    <name evidence="2" type="ORF">J9B83_01410</name>
</gene>
<feature type="domain" description="N-acetyltransferase" evidence="1">
    <location>
        <begin position="361"/>
        <end position="509"/>
    </location>
</feature>
<dbReference type="Gene3D" id="3.40.50.11190">
    <property type="match status" value="1"/>
</dbReference>
<keyword evidence="2" id="KW-0378">Hydrolase</keyword>
<dbReference type="EC" id="3.6.1.57" evidence="2"/>
<reference evidence="3" key="2">
    <citation type="submission" date="2023-07" db="EMBL/GenBank/DDBJ databases">
        <title>Marinomonas vulgaris A79, complete genome.</title>
        <authorList>
            <person name="Ying J.-J."/>
        </authorList>
    </citation>
    <scope>NUCLEOTIDE SEQUENCE [LARGE SCALE GENOMIC DNA]</scope>
    <source>
        <strain evidence="3">A79</strain>
    </source>
</reference>
<keyword evidence="3" id="KW-1185">Reference proteome</keyword>
<dbReference type="Pfam" id="PF04101">
    <property type="entry name" value="Glyco_tran_28_C"/>
    <property type="match status" value="1"/>
</dbReference>
<proteinExistence type="predicted"/>
<evidence type="ECO:0000259" key="1">
    <source>
        <dbReference type="PROSITE" id="PS51186"/>
    </source>
</evidence>
<dbReference type="SUPFAM" id="SSF53756">
    <property type="entry name" value="UDP-Glycosyltransferase/glycogen phosphorylase"/>
    <property type="match status" value="1"/>
</dbReference>
<protein>
    <submittedName>
        <fullName evidence="2">UDP-2,4-diacetamido-2,4, 6-trideoxy-beta-L-altropyranose hydrolase</fullName>
        <ecNumber evidence="2">3.6.1.57</ecNumber>
    </submittedName>
</protein>
<dbReference type="Gene3D" id="3.40.630.30">
    <property type="match status" value="1"/>
</dbReference>
<dbReference type="InterPro" id="IPR007235">
    <property type="entry name" value="Glyco_trans_28_C"/>
</dbReference>